<protein>
    <submittedName>
        <fullName evidence="1">Uncharacterized protein</fullName>
    </submittedName>
</protein>
<feature type="non-terminal residue" evidence="1">
    <location>
        <position position="1"/>
    </location>
</feature>
<accession>A0A1B6C4U9</accession>
<feature type="non-terminal residue" evidence="1">
    <location>
        <position position="100"/>
    </location>
</feature>
<name>A0A1B6C4U9_9HEMI</name>
<proteinExistence type="predicted"/>
<organism evidence="1">
    <name type="scientific">Clastoptera arizonana</name>
    <name type="common">Arizona spittle bug</name>
    <dbReference type="NCBI Taxonomy" id="38151"/>
    <lineage>
        <taxon>Eukaryota</taxon>
        <taxon>Metazoa</taxon>
        <taxon>Ecdysozoa</taxon>
        <taxon>Arthropoda</taxon>
        <taxon>Hexapoda</taxon>
        <taxon>Insecta</taxon>
        <taxon>Pterygota</taxon>
        <taxon>Neoptera</taxon>
        <taxon>Paraneoptera</taxon>
        <taxon>Hemiptera</taxon>
        <taxon>Auchenorrhyncha</taxon>
        <taxon>Cercopoidea</taxon>
        <taxon>Clastopteridae</taxon>
        <taxon>Clastoptera</taxon>
    </lineage>
</organism>
<dbReference type="AlphaFoldDB" id="A0A1B6C4U9"/>
<reference evidence="1" key="1">
    <citation type="submission" date="2015-12" db="EMBL/GenBank/DDBJ databases">
        <title>De novo transcriptome assembly of four potential Pierce s Disease insect vectors from Arizona vineyards.</title>
        <authorList>
            <person name="Tassone E.E."/>
        </authorList>
    </citation>
    <scope>NUCLEOTIDE SEQUENCE</scope>
</reference>
<sequence>WVQDIPGRCRCQSCNRSMSGCLRCWDRCLRGCRDRPIATAMVVVLHCHWEPSSHCHHDNDCLSSDFLQLVILCLPVSCRHKHMYTSIERTPARTRHAPVK</sequence>
<evidence type="ECO:0000313" key="1">
    <source>
        <dbReference type="EMBL" id="JAS08526.1"/>
    </source>
</evidence>
<gene>
    <name evidence="1" type="ORF">g.2856</name>
</gene>
<dbReference type="EMBL" id="GEDC01028772">
    <property type="protein sequence ID" value="JAS08526.1"/>
    <property type="molecule type" value="Transcribed_RNA"/>
</dbReference>